<feature type="transmembrane region" description="Helical" evidence="7">
    <location>
        <begin position="27"/>
        <end position="48"/>
    </location>
</feature>
<keyword evidence="3" id="KW-1003">Cell membrane</keyword>
<dbReference type="GO" id="GO:0005886">
    <property type="term" value="C:plasma membrane"/>
    <property type="evidence" value="ECO:0007669"/>
    <property type="project" value="UniProtKB-SubCell"/>
</dbReference>
<evidence type="ECO:0000256" key="2">
    <source>
        <dbReference type="ARBA" id="ARBA00008017"/>
    </source>
</evidence>
<dbReference type="AlphaFoldDB" id="A0A537KC75"/>
<comment type="subcellular location">
    <subcellularLocation>
        <location evidence="1">Cell membrane</location>
        <topology evidence="1">Multi-pass membrane protein</topology>
    </subcellularLocation>
</comment>
<feature type="transmembrane region" description="Helical" evidence="7">
    <location>
        <begin position="94"/>
        <end position="113"/>
    </location>
</feature>
<evidence type="ECO:0000259" key="8">
    <source>
        <dbReference type="Pfam" id="PF00924"/>
    </source>
</evidence>
<feature type="transmembrane region" description="Helical" evidence="7">
    <location>
        <begin position="69"/>
        <end position="88"/>
    </location>
</feature>
<dbReference type="Gene3D" id="2.30.30.60">
    <property type="match status" value="1"/>
</dbReference>
<evidence type="ECO:0000256" key="5">
    <source>
        <dbReference type="ARBA" id="ARBA00022989"/>
    </source>
</evidence>
<evidence type="ECO:0000256" key="3">
    <source>
        <dbReference type="ARBA" id="ARBA00022475"/>
    </source>
</evidence>
<reference evidence="10 11" key="1">
    <citation type="journal article" date="2019" name="Nat. Microbiol.">
        <title>Mediterranean grassland soil C-N compound turnover is dependent on rainfall and depth, and is mediated by genomically divergent microorganisms.</title>
        <authorList>
            <person name="Diamond S."/>
            <person name="Andeer P.F."/>
            <person name="Li Z."/>
            <person name="Crits-Christoph A."/>
            <person name="Burstein D."/>
            <person name="Anantharaman K."/>
            <person name="Lane K.R."/>
            <person name="Thomas B.C."/>
            <person name="Pan C."/>
            <person name="Northen T.R."/>
            <person name="Banfield J.F."/>
        </authorList>
    </citation>
    <scope>NUCLEOTIDE SEQUENCE [LARGE SCALE GENOMIC DNA]</scope>
    <source>
        <strain evidence="10">NP_3</strain>
    </source>
</reference>
<gene>
    <name evidence="10" type="ORF">E6H00_01320</name>
</gene>
<protein>
    <submittedName>
        <fullName evidence="10">Mechanosensitive ion channel</fullName>
    </submittedName>
</protein>
<dbReference type="PANTHER" id="PTHR30460:SF0">
    <property type="entry name" value="MODERATE CONDUCTANCE MECHANOSENSITIVE CHANNEL YBIO"/>
    <property type="match status" value="1"/>
</dbReference>
<evidence type="ECO:0000256" key="4">
    <source>
        <dbReference type="ARBA" id="ARBA00022692"/>
    </source>
</evidence>
<dbReference type="Gene3D" id="3.30.70.100">
    <property type="match status" value="1"/>
</dbReference>
<feature type="domain" description="Mechanosensitive ion channel MscS" evidence="8">
    <location>
        <begin position="112"/>
        <end position="181"/>
    </location>
</feature>
<keyword evidence="5 7" id="KW-1133">Transmembrane helix</keyword>
<dbReference type="Gene3D" id="1.10.287.1260">
    <property type="match status" value="1"/>
</dbReference>
<evidence type="ECO:0000256" key="7">
    <source>
        <dbReference type="SAM" id="Phobius"/>
    </source>
</evidence>
<dbReference type="InterPro" id="IPR010920">
    <property type="entry name" value="LSM_dom_sf"/>
</dbReference>
<dbReference type="PANTHER" id="PTHR30460">
    <property type="entry name" value="MODERATE CONDUCTANCE MECHANOSENSITIVE CHANNEL YBIO"/>
    <property type="match status" value="1"/>
</dbReference>
<dbReference type="InterPro" id="IPR011066">
    <property type="entry name" value="MscS_channel_C_sf"/>
</dbReference>
<dbReference type="InterPro" id="IPR006685">
    <property type="entry name" value="MscS_channel_2nd"/>
</dbReference>
<evidence type="ECO:0000313" key="10">
    <source>
        <dbReference type="EMBL" id="TMI93377.1"/>
    </source>
</evidence>
<evidence type="ECO:0000256" key="6">
    <source>
        <dbReference type="ARBA" id="ARBA00023136"/>
    </source>
</evidence>
<dbReference type="InterPro" id="IPR045276">
    <property type="entry name" value="YbiO_bact"/>
</dbReference>
<dbReference type="InterPro" id="IPR011014">
    <property type="entry name" value="MscS_channel_TM-2"/>
</dbReference>
<dbReference type="GO" id="GO:0008381">
    <property type="term" value="F:mechanosensitive monoatomic ion channel activity"/>
    <property type="evidence" value="ECO:0007669"/>
    <property type="project" value="InterPro"/>
</dbReference>
<comment type="similarity">
    <text evidence="2">Belongs to the MscS (TC 1.A.23) family.</text>
</comment>
<dbReference type="Pfam" id="PF00924">
    <property type="entry name" value="MS_channel_2nd"/>
    <property type="match status" value="1"/>
</dbReference>
<dbReference type="Proteomes" id="UP000318509">
    <property type="component" value="Unassembled WGS sequence"/>
</dbReference>
<dbReference type="EMBL" id="VBAK01000029">
    <property type="protein sequence ID" value="TMI93377.1"/>
    <property type="molecule type" value="Genomic_DNA"/>
</dbReference>
<dbReference type="SUPFAM" id="SSF50182">
    <property type="entry name" value="Sm-like ribonucleoproteins"/>
    <property type="match status" value="1"/>
</dbReference>
<evidence type="ECO:0000256" key="1">
    <source>
        <dbReference type="ARBA" id="ARBA00004651"/>
    </source>
</evidence>
<evidence type="ECO:0000313" key="11">
    <source>
        <dbReference type="Proteomes" id="UP000318509"/>
    </source>
</evidence>
<keyword evidence="6 7" id="KW-0472">Membrane</keyword>
<dbReference type="SUPFAM" id="SSF82689">
    <property type="entry name" value="Mechanosensitive channel protein MscS (YggB), C-terminal domain"/>
    <property type="match status" value="1"/>
</dbReference>
<dbReference type="Pfam" id="PF21088">
    <property type="entry name" value="MS_channel_1st"/>
    <property type="match status" value="1"/>
</dbReference>
<dbReference type="InterPro" id="IPR023408">
    <property type="entry name" value="MscS_beta-dom_sf"/>
</dbReference>
<dbReference type="SUPFAM" id="SSF82861">
    <property type="entry name" value="Mechanosensitive channel protein MscS (YggB), transmembrane region"/>
    <property type="match status" value="1"/>
</dbReference>
<feature type="domain" description="Mechanosensitive ion channel transmembrane helices 2/3" evidence="9">
    <location>
        <begin position="69"/>
        <end position="110"/>
    </location>
</feature>
<evidence type="ECO:0000259" key="9">
    <source>
        <dbReference type="Pfam" id="PF21088"/>
    </source>
</evidence>
<organism evidence="10 11">
    <name type="scientific">Candidatus Segetimicrobium genomatis</name>
    <dbReference type="NCBI Taxonomy" id="2569760"/>
    <lineage>
        <taxon>Bacteria</taxon>
        <taxon>Bacillati</taxon>
        <taxon>Candidatus Sysuimicrobiota</taxon>
        <taxon>Candidatus Sysuimicrobiia</taxon>
        <taxon>Candidatus Sysuimicrobiales</taxon>
        <taxon>Candidatus Segetimicrobiaceae</taxon>
        <taxon>Candidatus Segetimicrobium</taxon>
    </lineage>
</organism>
<keyword evidence="4 7" id="KW-0812">Transmembrane</keyword>
<name>A0A537KC75_9BACT</name>
<sequence>MDPLEPLRRVVRDVTDPQLVARGIETLLWLAVIALAAWAALRISHALLRHTAAGRAAEPAGRITPIIEGLLRYAIIFTALILMLDAVHVNVTPVLASATVLGLTLGFGAQYLIRDLLAGVFLIAEGTLQAGDLVRVVGNIGTTDLGTVERIALRALRIRKVSGELLTVPHGSIMWIGNLSRDYARAIVQIPIPYGANVSAALDGLREAAQAWAAAHAGGGPAEPKVDGIADLRDGAIVLQCSVLVAPGRENDAAAELRRNILEALARRGVMPGTPLGSPSPPSA</sequence>
<dbReference type="InterPro" id="IPR049142">
    <property type="entry name" value="MS_channel_1st"/>
</dbReference>
<comment type="caution">
    <text evidence="10">The sequence shown here is derived from an EMBL/GenBank/DDBJ whole genome shotgun (WGS) entry which is preliminary data.</text>
</comment>
<proteinExistence type="inferred from homology"/>
<accession>A0A537KC75</accession>